<organism evidence="18 19">
    <name type="scientific">Riccia sorocarpa</name>
    <dbReference type="NCBI Taxonomy" id="122646"/>
    <lineage>
        <taxon>Eukaryota</taxon>
        <taxon>Viridiplantae</taxon>
        <taxon>Streptophyta</taxon>
        <taxon>Embryophyta</taxon>
        <taxon>Marchantiophyta</taxon>
        <taxon>Marchantiopsida</taxon>
        <taxon>Marchantiidae</taxon>
        <taxon>Marchantiales</taxon>
        <taxon>Ricciaceae</taxon>
        <taxon>Riccia</taxon>
    </lineage>
</organism>
<dbReference type="SUPFAM" id="SSF54160">
    <property type="entry name" value="Chromo domain-like"/>
    <property type="match status" value="1"/>
</dbReference>
<dbReference type="InterPro" id="IPR043502">
    <property type="entry name" value="DNA/RNA_pol_sf"/>
</dbReference>
<evidence type="ECO:0000256" key="6">
    <source>
        <dbReference type="ARBA" id="ARBA00022750"/>
    </source>
</evidence>
<dbReference type="GO" id="GO:0004190">
    <property type="term" value="F:aspartic-type endopeptidase activity"/>
    <property type="evidence" value="ECO:0007669"/>
    <property type="project" value="UniProtKB-KW"/>
</dbReference>
<evidence type="ECO:0000256" key="4">
    <source>
        <dbReference type="ARBA" id="ARBA00022722"/>
    </source>
</evidence>
<evidence type="ECO:0000259" key="17">
    <source>
        <dbReference type="Pfam" id="PF24626"/>
    </source>
</evidence>
<evidence type="ECO:0000256" key="5">
    <source>
        <dbReference type="ARBA" id="ARBA00022723"/>
    </source>
</evidence>
<dbReference type="AlphaFoldDB" id="A0ABD3HBQ9"/>
<evidence type="ECO:0000256" key="13">
    <source>
        <dbReference type="ARBA" id="ARBA00023125"/>
    </source>
</evidence>
<dbReference type="InterPro" id="IPR041373">
    <property type="entry name" value="RT_RNaseH"/>
</dbReference>
<keyword evidence="13" id="KW-0238">DNA-binding</keyword>
<keyword evidence="1" id="KW-0645">Protease</keyword>
<dbReference type="Gene3D" id="3.30.70.270">
    <property type="match status" value="1"/>
</dbReference>
<dbReference type="Gene3D" id="3.10.20.370">
    <property type="match status" value="1"/>
</dbReference>
<evidence type="ECO:0000313" key="18">
    <source>
        <dbReference type="EMBL" id="KAL3687944.1"/>
    </source>
</evidence>
<gene>
    <name evidence="18" type="ORF">R1sor_014253</name>
</gene>
<dbReference type="PANTHER" id="PTHR37984">
    <property type="entry name" value="PROTEIN CBG26694"/>
    <property type="match status" value="1"/>
</dbReference>
<dbReference type="GO" id="GO:0003887">
    <property type="term" value="F:DNA-directed DNA polymerase activity"/>
    <property type="evidence" value="ECO:0007669"/>
    <property type="project" value="UniProtKB-KW"/>
</dbReference>
<evidence type="ECO:0000256" key="7">
    <source>
        <dbReference type="ARBA" id="ARBA00022759"/>
    </source>
</evidence>
<evidence type="ECO:0000256" key="9">
    <source>
        <dbReference type="ARBA" id="ARBA00022842"/>
    </source>
</evidence>
<evidence type="ECO:0000313" key="19">
    <source>
        <dbReference type="Proteomes" id="UP001633002"/>
    </source>
</evidence>
<evidence type="ECO:0000256" key="8">
    <source>
        <dbReference type="ARBA" id="ARBA00022801"/>
    </source>
</evidence>
<keyword evidence="9" id="KW-0460">Magnesium</keyword>
<dbReference type="GO" id="GO:0015074">
    <property type="term" value="P:DNA integration"/>
    <property type="evidence" value="ECO:0007669"/>
    <property type="project" value="UniProtKB-KW"/>
</dbReference>
<dbReference type="InterPro" id="IPR056924">
    <property type="entry name" value="SH3_Tf2-1"/>
</dbReference>
<accession>A0ABD3HBQ9</accession>
<keyword evidence="3" id="KW-0548">Nucleotidyltransferase</keyword>
<dbReference type="Gene3D" id="3.10.10.10">
    <property type="entry name" value="HIV Type 1 Reverse Transcriptase, subunit A, domain 1"/>
    <property type="match status" value="1"/>
</dbReference>
<keyword evidence="12" id="KW-0239">DNA-directed DNA polymerase</keyword>
<keyword evidence="2" id="KW-0808">Transferase</keyword>
<evidence type="ECO:0000256" key="3">
    <source>
        <dbReference type="ARBA" id="ARBA00022695"/>
    </source>
</evidence>
<evidence type="ECO:0000256" key="2">
    <source>
        <dbReference type="ARBA" id="ARBA00022679"/>
    </source>
</evidence>
<proteinExistence type="predicted"/>
<keyword evidence="10" id="KW-0229">DNA integration</keyword>
<keyword evidence="14" id="KW-0233">DNA recombination</keyword>
<dbReference type="GO" id="GO:0046872">
    <property type="term" value="F:metal ion binding"/>
    <property type="evidence" value="ECO:0007669"/>
    <property type="project" value="UniProtKB-KW"/>
</dbReference>
<evidence type="ECO:0000256" key="12">
    <source>
        <dbReference type="ARBA" id="ARBA00022932"/>
    </source>
</evidence>
<dbReference type="Gene3D" id="1.10.340.70">
    <property type="match status" value="1"/>
</dbReference>
<evidence type="ECO:0000256" key="11">
    <source>
        <dbReference type="ARBA" id="ARBA00022918"/>
    </source>
</evidence>
<keyword evidence="5" id="KW-0479">Metal-binding</keyword>
<comment type="caution">
    <text evidence="18">The sequence shown here is derived from an EMBL/GenBank/DDBJ whole genome shotgun (WGS) entry which is preliminary data.</text>
</comment>
<evidence type="ECO:0000256" key="14">
    <source>
        <dbReference type="ARBA" id="ARBA00023172"/>
    </source>
</evidence>
<evidence type="ECO:0000259" key="16">
    <source>
        <dbReference type="Pfam" id="PF17921"/>
    </source>
</evidence>
<protein>
    <submittedName>
        <fullName evidence="18">Uncharacterized protein</fullName>
    </submittedName>
</protein>
<dbReference type="GO" id="GO:0004519">
    <property type="term" value="F:endonuclease activity"/>
    <property type="evidence" value="ECO:0007669"/>
    <property type="project" value="UniProtKB-KW"/>
</dbReference>
<reference evidence="18 19" key="1">
    <citation type="submission" date="2024-09" db="EMBL/GenBank/DDBJ databases">
        <title>Chromosome-scale assembly of Riccia sorocarpa.</title>
        <authorList>
            <person name="Paukszto L."/>
        </authorList>
    </citation>
    <scope>NUCLEOTIDE SEQUENCE [LARGE SCALE GENOMIC DNA]</scope>
    <source>
        <strain evidence="18">LP-2024</strain>
        <tissue evidence="18">Aerial parts of the thallus</tissue>
    </source>
</reference>
<evidence type="ECO:0000256" key="1">
    <source>
        <dbReference type="ARBA" id="ARBA00022670"/>
    </source>
</evidence>
<feature type="domain" description="Tf2-1-like SH3-like" evidence="17">
    <location>
        <begin position="446"/>
        <end position="505"/>
    </location>
</feature>
<dbReference type="Pfam" id="PF17921">
    <property type="entry name" value="Integrase_H2C2"/>
    <property type="match status" value="1"/>
</dbReference>
<keyword evidence="4" id="KW-0540">Nuclease</keyword>
<dbReference type="InterPro" id="IPR041588">
    <property type="entry name" value="Integrase_H2C2"/>
</dbReference>
<dbReference type="SUPFAM" id="SSF56672">
    <property type="entry name" value="DNA/RNA polymerases"/>
    <property type="match status" value="1"/>
</dbReference>
<keyword evidence="19" id="KW-1185">Reference proteome</keyword>
<keyword evidence="7" id="KW-0255">Endonuclease</keyword>
<keyword evidence="11" id="KW-0695">RNA-directed DNA polymerase</keyword>
<evidence type="ECO:0000259" key="15">
    <source>
        <dbReference type="Pfam" id="PF17917"/>
    </source>
</evidence>
<dbReference type="Pfam" id="PF17917">
    <property type="entry name" value="RT_RNaseH"/>
    <property type="match status" value="1"/>
</dbReference>
<dbReference type="FunFam" id="3.10.20.370:FF:000001">
    <property type="entry name" value="Retrovirus-related Pol polyprotein from transposon 17.6-like protein"/>
    <property type="match status" value="1"/>
</dbReference>
<dbReference type="InterPro" id="IPR043128">
    <property type="entry name" value="Rev_trsase/Diguanyl_cyclase"/>
</dbReference>
<dbReference type="FunFam" id="3.30.70.270:FF:000020">
    <property type="entry name" value="Transposon Tf2-6 polyprotein-like Protein"/>
    <property type="match status" value="1"/>
</dbReference>
<evidence type="ECO:0000256" key="10">
    <source>
        <dbReference type="ARBA" id="ARBA00022908"/>
    </source>
</evidence>
<dbReference type="GO" id="GO:0003964">
    <property type="term" value="F:RNA-directed DNA polymerase activity"/>
    <property type="evidence" value="ECO:0007669"/>
    <property type="project" value="UniProtKB-KW"/>
</dbReference>
<dbReference type="InterPro" id="IPR016197">
    <property type="entry name" value="Chromo-like_dom_sf"/>
</dbReference>
<dbReference type="PANTHER" id="PTHR37984:SF5">
    <property type="entry name" value="PROTEIN NYNRIN-LIKE"/>
    <property type="match status" value="1"/>
</dbReference>
<sequence>MDDLFDQLRGARYFTKLDLRSGYNQIRIADEDVPMTAFRRGFYRRFVRRFAQIAQPLTSLLGKEKAWQWETTQEIAFEALKDALLHAPILKWYDPSKPIKVATDASGSAIGAVLQQEWEDGWHPVAYFSRKLLPAERNYHTTEREELAIVLATKHWKHYLGDKVFVVETDHKPLVYFETQKDLSKRQIRWAEWRQRFNMTVTYVEGKKQLADALTRMSAVNHITTEVKVEADFWTKLINATKTDEKIVGAQKHQGVSTNQGIVFKEGRVWIPQETSLRHTILAECHDSTIAGHVGIEKTLETLQRVFYWPKMKEDTANYVRSCGECQQIKATNQAPADMLQAFTMEEQEGWDNLLPLVEFAYNNTTNSSTGATSFFLMYGEHPLTPADLLGRCSPTPITTKVEAVNEFVSRLQEGVARTKIKLQIARNRQKQYADQHRNHEEFGVGEKVWFSTTNLRLIGFRKLNPRYIGPFTIQQRIGEVAYKLELHSSMKIHPVFHVSLLRRHVPRSVELGAPNEARPPPALIDGEEEFEVERILQKRTHGLRRQRIEYLV</sequence>
<feature type="domain" description="Integrase zinc-binding" evidence="16">
    <location>
        <begin position="275"/>
        <end position="331"/>
    </location>
</feature>
<dbReference type="InterPro" id="IPR050951">
    <property type="entry name" value="Retrovirus_Pol_polyprotein"/>
</dbReference>
<dbReference type="Proteomes" id="UP001633002">
    <property type="component" value="Unassembled WGS sequence"/>
</dbReference>
<feature type="domain" description="Reverse transcriptase RNase H-like" evidence="15">
    <location>
        <begin position="94"/>
        <end position="197"/>
    </location>
</feature>
<name>A0ABD3HBQ9_9MARC</name>
<dbReference type="CDD" id="cd09274">
    <property type="entry name" value="RNase_HI_RT_Ty3"/>
    <property type="match status" value="1"/>
</dbReference>
<dbReference type="GO" id="GO:0006508">
    <property type="term" value="P:proteolysis"/>
    <property type="evidence" value="ECO:0007669"/>
    <property type="project" value="UniProtKB-KW"/>
</dbReference>
<dbReference type="GO" id="GO:0003677">
    <property type="term" value="F:DNA binding"/>
    <property type="evidence" value="ECO:0007669"/>
    <property type="project" value="UniProtKB-KW"/>
</dbReference>
<dbReference type="GO" id="GO:0006310">
    <property type="term" value="P:DNA recombination"/>
    <property type="evidence" value="ECO:0007669"/>
    <property type="project" value="UniProtKB-KW"/>
</dbReference>
<dbReference type="EMBL" id="JBJQOH010000004">
    <property type="protein sequence ID" value="KAL3687944.1"/>
    <property type="molecule type" value="Genomic_DNA"/>
</dbReference>
<keyword evidence="8" id="KW-0378">Hydrolase</keyword>
<dbReference type="Pfam" id="PF24626">
    <property type="entry name" value="SH3_Tf2-1"/>
    <property type="match status" value="1"/>
</dbReference>
<dbReference type="FunFam" id="1.10.340.70:FF:000001">
    <property type="entry name" value="Retrovirus-related Pol polyprotein from transposon gypsy-like Protein"/>
    <property type="match status" value="1"/>
</dbReference>
<keyword evidence="6" id="KW-0064">Aspartyl protease</keyword>